<dbReference type="Pfam" id="PF01713">
    <property type="entry name" value="Smr"/>
    <property type="match status" value="1"/>
</dbReference>
<comment type="caution">
    <text evidence="2">The sequence shown here is derived from an EMBL/GenBank/DDBJ whole genome shotgun (WGS) entry which is preliminary data.</text>
</comment>
<organism evidence="2 3">
    <name type="scientific">Rubricoccus marinus</name>
    <dbReference type="NCBI Taxonomy" id="716817"/>
    <lineage>
        <taxon>Bacteria</taxon>
        <taxon>Pseudomonadati</taxon>
        <taxon>Rhodothermota</taxon>
        <taxon>Rhodothermia</taxon>
        <taxon>Rhodothermales</taxon>
        <taxon>Rubricoccaceae</taxon>
        <taxon>Rubricoccus</taxon>
    </lineage>
</organism>
<accession>A0A259U336</accession>
<dbReference type="InterPro" id="IPR002625">
    <property type="entry name" value="Smr_dom"/>
</dbReference>
<proteinExistence type="predicted"/>
<dbReference type="AlphaFoldDB" id="A0A259U336"/>
<dbReference type="InParanoid" id="A0A259U336"/>
<dbReference type="OrthoDB" id="1494964at2"/>
<dbReference type="Gene3D" id="3.30.1370.110">
    <property type="match status" value="1"/>
</dbReference>
<reference evidence="2 3" key="1">
    <citation type="submission" date="2016-11" db="EMBL/GenBank/DDBJ databases">
        <title>Study of marine rhodopsin-containing bacteria.</title>
        <authorList>
            <person name="Yoshizawa S."/>
            <person name="Kumagai Y."/>
            <person name="Kogure K."/>
        </authorList>
    </citation>
    <scope>NUCLEOTIDE SEQUENCE [LARGE SCALE GENOMIC DNA]</scope>
    <source>
        <strain evidence="2 3">SG-29</strain>
    </source>
</reference>
<dbReference type="RefSeq" id="WP_094550865.1">
    <property type="nucleotide sequence ID" value="NZ_MQWB01000001.1"/>
</dbReference>
<sequence>MLRRPTLTDDGRAVTLDLHGARIAEAEHLARRAAQEASGAGRSTLRIVHGASTTDWDGGNRTVKTALLDLLDSGALDAWVASEHLTEGAMLLGLSASGAPDRRRLTIGDL</sequence>
<evidence type="ECO:0000313" key="3">
    <source>
        <dbReference type="Proteomes" id="UP000216446"/>
    </source>
</evidence>
<protein>
    <recommendedName>
        <fullName evidence="1">Smr domain-containing protein</fullName>
    </recommendedName>
</protein>
<evidence type="ECO:0000313" key="2">
    <source>
        <dbReference type="EMBL" id="OZC04419.1"/>
    </source>
</evidence>
<dbReference type="SUPFAM" id="SSF160443">
    <property type="entry name" value="SMR domain-like"/>
    <property type="match status" value="1"/>
</dbReference>
<evidence type="ECO:0000259" key="1">
    <source>
        <dbReference type="Pfam" id="PF01713"/>
    </source>
</evidence>
<keyword evidence="3" id="KW-1185">Reference proteome</keyword>
<dbReference type="EMBL" id="MQWB01000001">
    <property type="protein sequence ID" value="OZC04419.1"/>
    <property type="molecule type" value="Genomic_DNA"/>
</dbReference>
<dbReference type="Proteomes" id="UP000216446">
    <property type="component" value="Unassembled WGS sequence"/>
</dbReference>
<feature type="domain" description="Smr" evidence="1">
    <location>
        <begin position="16"/>
        <end position="71"/>
    </location>
</feature>
<dbReference type="InterPro" id="IPR036063">
    <property type="entry name" value="Smr_dom_sf"/>
</dbReference>
<name>A0A259U336_9BACT</name>
<gene>
    <name evidence="2" type="ORF">BSZ36_16385</name>
</gene>